<keyword evidence="2" id="KW-1185">Reference proteome</keyword>
<dbReference type="Proteomes" id="UP000650833">
    <property type="component" value="Unassembled WGS sequence"/>
</dbReference>
<organism evidence="1 2">
    <name type="scientific">Mucor plumbeus</name>
    <dbReference type="NCBI Taxonomy" id="97098"/>
    <lineage>
        <taxon>Eukaryota</taxon>
        <taxon>Fungi</taxon>
        <taxon>Fungi incertae sedis</taxon>
        <taxon>Mucoromycota</taxon>
        <taxon>Mucoromycotina</taxon>
        <taxon>Mucoromycetes</taxon>
        <taxon>Mucorales</taxon>
        <taxon>Mucorineae</taxon>
        <taxon>Mucoraceae</taxon>
        <taxon>Mucor</taxon>
    </lineage>
</organism>
<dbReference type="OrthoDB" id="2284024at2759"/>
<evidence type="ECO:0000313" key="1">
    <source>
        <dbReference type="EMBL" id="KAG2206398.1"/>
    </source>
</evidence>
<proteinExistence type="predicted"/>
<name>A0A8H7RAY2_9FUNG</name>
<sequence length="135" mass="14772">MNNIENNSNIDNNNNLNITDAEMESQFIERNGNLKKSLNSIVDKIDNASSKTHDYLAQNVGNETTLSSGITAPKSSSILEQTNTSSEIGFGTTTMDVKLMNSIRSEIKAMHSTDAEQFEGVAIKMDETFGHNALI</sequence>
<accession>A0A8H7RAY2</accession>
<dbReference type="AlphaFoldDB" id="A0A8H7RAY2"/>
<evidence type="ECO:0000313" key="2">
    <source>
        <dbReference type="Proteomes" id="UP000650833"/>
    </source>
</evidence>
<comment type="caution">
    <text evidence="1">The sequence shown here is derived from an EMBL/GenBank/DDBJ whole genome shotgun (WGS) entry which is preliminary data.</text>
</comment>
<dbReference type="EMBL" id="JAEPRC010000152">
    <property type="protein sequence ID" value="KAG2206398.1"/>
    <property type="molecule type" value="Genomic_DNA"/>
</dbReference>
<gene>
    <name evidence="1" type="ORF">INT46_003827</name>
</gene>
<reference evidence="1" key="1">
    <citation type="submission" date="2020-12" db="EMBL/GenBank/DDBJ databases">
        <title>Metabolic potential, ecology and presence of endohyphal bacteria is reflected in genomic diversity of Mucoromycotina.</title>
        <authorList>
            <person name="Muszewska A."/>
            <person name="Okrasinska A."/>
            <person name="Steczkiewicz K."/>
            <person name="Drgas O."/>
            <person name="Orlowska M."/>
            <person name="Perlinska-Lenart U."/>
            <person name="Aleksandrzak-Piekarczyk T."/>
            <person name="Szatraj K."/>
            <person name="Zielenkiewicz U."/>
            <person name="Pilsyk S."/>
            <person name="Malc E."/>
            <person name="Mieczkowski P."/>
            <person name="Kruszewska J.S."/>
            <person name="Biernat P."/>
            <person name="Pawlowska J."/>
        </authorList>
    </citation>
    <scope>NUCLEOTIDE SEQUENCE</scope>
    <source>
        <strain evidence="1">CBS 226.32</strain>
    </source>
</reference>
<protein>
    <submittedName>
        <fullName evidence="1">Uncharacterized protein</fullName>
    </submittedName>
</protein>